<dbReference type="AlphaFoldDB" id="A0A972NW30"/>
<accession>A0A972NW30</accession>
<gene>
    <name evidence="1" type="ORF">GNZ13_36940</name>
</gene>
<evidence type="ECO:0000313" key="1">
    <source>
        <dbReference type="EMBL" id="NPT59992.1"/>
    </source>
</evidence>
<reference evidence="1 2" key="1">
    <citation type="submission" date="2019-11" db="EMBL/GenBank/DDBJ databases">
        <title>Metabolism of dissolved organic matter in forest soils.</title>
        <authorList>
            <person name="Cyle K.T."/>
            <person name="Wilhelm R.C."/>
            <person name="Martinez C.E."/>
        </authorList>
    </citation>
    <scope>NUCLEOTIDE SEQUENCE [LARGE SCALE GENOMIC DNA]</scope>
    <source>
        <strain evidence="1 2">5N</strain>
    </source>
</reference>
<dbReference type="Proteomes" id="UP000655523">
    <property type="component" value="Unassembled WGS sequence"/>
</dbReference>
<name>A0A972NW30_9BURK</name>
<sequence length="76" mass="8700">MLTGIHQHPDLRSRLACKDANKRRTASRAGEMLLHSRILHRTGSDQSQRVVWVNRRGLSVKVGAWRAGLNPEFHFD</sequence>
<dbReference type="RefSeq" id="WP_172174104.1">
    <property type="nucleotide sequence ID" value="NZ_WOEZ01000208.1"/>
</dbReference>
<proteinExistence type="predicted"/>
<evidence type="ECO:0000313" key="2">
    <source>
        <dbReference type="Proteomes" id="UP000655523"/>
    </source>
</evidence>
<organism evidence="1 2">
    <name type="scientific">Paraburkholderia elongata</name>
    <dbReference type="NCBI Taxonomy" id="2675747"/>
    <lineage>
        <taxon>Bacteria</taxon>
        <taxon>Pseudomonadati</taxon>
        <taxon>Pseudomonadota</taxon>
        <taxon>Betaproteobacteria</taxon>
        <taxon>Burkholderiales</taxon>
        <taxon>Burkholderiaceae</taxon>
        <taxon>Paraburkholderia</taxon>
    </lineage>
</organism>
<comment type="caution">
    <text evidence="1">The sequence shown here is derived from an EMBL/GenBank/DDBJ whole genome shotgun (WGS) entry which is preliminary data.</text>
</comment>
<dbReference type="EMBL" id="WOEZ01000208">
    <property type="protein sequence ID" value="NPT59992.1"/>
    <property type="molecule type" value="Genomic_DNA"/>
</dbReference>
<protein>
    <submittedName>
        <fullName evidence="1">Uncharacterized protein</fullName>
    </submittedName>
</protein>
<keyword evidence="2" id="KW-1185">Reference proteome</keyword>